<evidence type="ECO:0000256" key="5">
    <source>
        <dbReference type="SAM" id="MobiDB-lite"/>
    </source>
</evidence>
<dbReference type="Gene3D" id="3.40.50.200">
    <property type="entry name" value="Peptidase S8/S53 domain"/>
    <property type="match status" value="1"/>
</dbReference>
<sequence>MFSFFISLHICRVIDPSTIKEESFIQEIYLNNNGVNQSISGEDIHVVKAWSQGYSGEGQTIFVIDSGVYLEHPDFKNKINSQLNENYKVTNTKELATISLGAAAASINEVGTVGVAPDASVAANVIDFSKKYSSSTEIAHEIFKTNPVNATVLAPFLTISKPYCSEEDPIMPSDFSVPVRIVSVAEDGSKGSDANHFTSSCNFYSITVGSCTLRGEPTYYTSKSACISVVAPSSGLSDDLYDSHKDLPQTVFSSSTNDNYVLGNGKTALSAGQVAGVASLIKEANPDMTEQAIDIVLMLTATKTDPQSPLWKENSAKHSYHPFLGFGRVDAELAVETAKNWNVSGFGMNSVSGDLVIEQKVIVPKSDKEMETPIKLDVTPSDDPIFYGELTLETDLKDLNNMRIFIQPKGGQKYEILSPSNYDPMTANHLIKYDSECKYLRVGFRCLLGEKVAEQYNLYINRIDDKEDYITSVSLNFYLSTIDFPSVTRKVGPNLREITKTRSELGTATLLSTDSVNAGDEIKFKHSSDGQEHSKPFYIIDEDGAVMPLQMLKYKEESEELKLRVPTTIKSGRYAIGEMYNHYVQRISDYFMVNNKFGESSIIKPTKGEVIAKHPFVVEWPRISKIKPVGFYGKVRISIKDLSNGKILYEKYVPDTGIATIEGLENAKVSNAEVSIVSVYDLSNEYEILSTTFAINTESGQTPSPTAGPGQVTPTKGPDSHKKRDIALIASGSVVFVCIVCLVVILCVKRNKRRKIETSQQINDLLIT</sequence>
<dbReference type="InterPro" id="IPR036852">
    <property type="entry name" value="Peptidase_S8/S53_dom_sf"/>
</dbReference>
<dbReference type="GO" id="GO:0016485">
    <property type="term" value="P:protein processing"/>
    <property type="evidence" value="ECO:0000318"/>
    <property type="project" value="GO_Central"/>
</dbReference>
<evidence type="ECO:0000256" key="2">
    <source>
        <dbReference type="ARBA" id="ARBA00022801"/>
    </source>
</evidence>
<dbReference type="PANTHER" id="PTHR42884:SF14">
    <property type="entry name" value="NEUROENDOCRINE CONVERTASE 1"/>
    <property type="match status" value="1"/>
</dbReference>
<dbReference type="SMR" id="A2DTZ0"/>
<dbReference type="OrthoDB" id="206201at2759"/>
<dbReference type="eggNOG" id="KOG3525">
    <property type="taxonomic scope" value="Eukaryota"/>
</dbReference>
<dbReference type="AlphaFoldDB" id="A2DTZ0"/>
<dbReference type="EMBL" id="DS113246">
    <property type="protein sequence ID" value="EAY16137.1"/>
    <property type="molecule type" value="Genomic_DNA"/>
</dbReference>
<dbReference type="InterPro" id="IPR015500">
    <property type="entry name" value="Peptidase_S8_subtilisin-rel"/>
</dbReference>
<proteinExistence type="inferred from homology"/>
<dbReference type="SUPFAM" id="SSF52743">
    <property type="entry name" value="Subtilisin-like"/>
    <property type="match status" value="1"/>
</dbReference>
<keyword evidence="9" id="KW-1185">Reference proteome</keyword>
<evidence type="ECO:0000256" key="1">
    <source>
        <dbReference type="ARBA" id="ARBA00022670"/>
    </source>
</evidence>
<evidence type="ECO:0000256" key="3">
    <source>
        <dbReference type="ARBA" id="ARBA00022825"/>
    </source>
</evidence>
<dbReference type="FunFam" id="3.40.50.200:FF:000038">
    <property type="entry name" value="Clan SB, family S8, subtilisin-like serine peptidase"/>
    <property type="match status" value="1"/>
</dbReference>
<dbReference type="STRING" id="5722.A2DTZ0"/>
<dbReference type="Pfam" id="PF00082">
    <property type="entry name" value="Peptidase_S8"/>
    <property type="match status" value="1"/>
</dbReference>
<dbReference type="KEGG" id="tva:4774144"/>
<keyword evidence="6" id="KW-1133">Transmembrane helix</keyword>
<comment type="similarity">
    <text evidence="4">Belongs to the peptidase S8 family.</text>
</comment>
<evidence type="ECO:0000313" key="9">
    <source>
        <dbReference type="Proteomes" id="UP000001542"/>
    </source>
</evidence>
<name>A2DTZ0_TRIV3</name>
<dbReference type="RefSeq" id="XP_001328360.1">
    <property type="nucleotide sequence ID" value="XM_001328325.1"/>
</dbReference>
<dbReference type="VEuPathDB" id="TrichDB:TVAG_465250"/>
<reference evidence="8" key="1">
    <citation type="submission" date="2006-10" db="EMBL/GenBank/DDBJ databases">
        <authorList>
            <person name="Amadeo P."/>
            <person name="Zhao Q."/>
            <person name="Wortman J."/>
            <person name="Fraser-Liggett C."/>
            <person name="Carlton J."/>
        </authorList>
    </citation>
    <scope>NUCLEOTIDE SEQUENCE</scope>
    <source>
        <strain evidence="8">G3</strain>
    </source>
</reference>
<dbReference type="PANTHER" id="PTHR42884">
    <property type="entry name" value="PROPROTEIN CONVERTASE SUBTILISIN/KEXIN-RELATED"/>
    <property type="match status" value="1"/>
</dbReference>
<accession>A2DTZ0</accession>
<dbReference type="InterPro" id="IPR023827">
    <property type="entry name" value="Peptidase_S8_Asp-AS"/>
</dbReference>
<evidence type="ECO:0000256" key="4">
    <source>
        <dbReference type="PROSITE-ProRule" id="PRU01240"/>
    </source>
</evidence>
<keyword evidence="3" id="KW-0720">Serine protease</keyword>
<keyword evidence="1" id="KW-0645">Protease</keyword>
<dbReference type="PROSITE" id="PS00136">
    <property type="entry name" value="SUBTILASE_ASP"/>
    <property type="match status" value="1"/>
</dbReference>
<gene>
    <name evidence="8" type="ORF">TVAG_465250</name>
</gene>
<reference evidence="8" key="2">
    <citation type="journal article" date="2007" name="Science">
        <title>Draft genome sequence of the sexually transmitted pathogen Trichomonas vaginalis.</title>
        <authorList>
            <person name="Carlton J.M."/>
            <person name="Hirt R.P."/>
            <person name="Silva J.C."/>
            <person name="Delcher A.L."/>
            <person name="Schatz M."/>
            <person name="Zhao Q."/>
            <person name="Wortman J.R."/>
            <person name="Bidwell S.L."/>
            <person name="Alsmark U.C.M."/>
            <person name="Besteiro S."/>
            <person name="Sicheritz-Ponten T."/>
            <person name="Noel C.J."/>
            <person name="Dacks J.B."/>
            <person name="Foster P.G."/>
            <person name="Simillion C."/>
            <person name="Van de Peer Y."/>
            <person name="Miranda-Saavedra D."/>
            <person name="Barton G.J."/>
            <person name="Westrop G.D."/>
            <person name="Mueller S."/>
            <person name="Dessi D."/>
            <person name="Fiori P.L."/>
            <person name="Ren Q."/>
            <person name="Paulsen I."/>
            <person name="Zhang H."/>
            <person name="Bastida-Corcuera F.D."/>
            <person name="Simoes-Barbosa A."/>
            <person name="Brown M.T."/>
            <person name="Hayes R.D."/>
            <person name="Mukherjee M."/>
            <person name="Okumura C.Y."/>
            <person name="Schneider R."/>
            <person name="Smith A.J."/>
            <person name="Vanacova S."/>
            <person name="Villalvazo M."/>
            <person name="Haas B.J."/>
            <person name="Pertea M."/>
            <person name="Feldblyum T.V."/>
            <person name="Utterback T.R."/>
            <person name="Shu C.L."/>
            <person name="Osoegawa K."/>
            <person name="de Jong P.J."/>
            <person name="Hrdy I."/>
            <person name="Horvathova L."/>
            <person name="Zubacova Z."/>
            <person name="Dolezal P."/>
            <person name="Malik S.B."/>
            <person name="Logsdon J.M. Jr."/>
            <person name="Henze K."/>
            <person name="Gupta A."/>
            <person name="Wang C.C."/>
            <person name="Dunne R.L."/>
            <person name="Upcroft J.A."/>
            <person name="Upcroft P."/>
            <person name="White O."/>
            <person name="Salzberg S.L."/>
            <person name="Tang P."/>
            <person name="Chiu C.-H."/>
            <person name="Lee Y.-S."/>
            <person name="Embley T.M."/>
            <person name="Coombs G.H."/>
            <person name="Mottram J.C."/>
            <person name="Tachezy J."/>
            <person name="Fraser-Liggett C.M."/>
            <person name="Johnson P.J."/>
        </authorList>
    </citation>
    <scope>NUCLEOTIDE SEQUENCE [LARGE SCALE GENOMIC DNA]</scope>
    <source>
        <strain evidence="8">G3</strain>
    </source>
</reference>
<dbReference type="InterPro" id="IPR000209">
    <property type="entry name" value="Peptidase_S8/S53_dom"/>
</dbReference>
<evidence type="ECO:0000313" key="8">
    <source>
        <dbReference type="EMBL" id="EAY16137.1"/>
    </source>
</evidence>
<feature type="domain" description="Peptidase S8/S53" evidence="7">
    <location>
        <begin position="56"/>
        <end position="306"/>
    </location>
</feature>
<feature type="transmembrane region" description="Helical" evidence="6">
    <location>
        <begin position="726"/>
        <end position="748"/>
    </location>
</feature>
<dbReference type="PROSITE" id="PS51892">
    <property type="entry name" value="SUBTILASE"/>
    <property type="match status" value="1"/>
</dbReference>
<feature type="region of interest" description="Disordered" evidence="5">
    <location>
        <begin position="699"/>
        <end position="719"/>
    </location>
</feature>
<dbReference type="Proteomes" id="UP000001542">
    <property type="component" value="Unassembled WGS sequence"/>
</dbReference>
<evidence type="ECO:0000256" key="6">
    <source>
        <dbReference type="SAM" id="Phobius"/>
    </source>
</evidence>
<dbReference type="PRINTS" id="PR00723">
    <property type="entry name" value="SUBTILISIN"/>
</dbReference>
<keyword evidence="6" id="KW-0472">Membrane</keyword>
<dbReference type="GO" id="GO:0016020">
    <property type="term" value="C:membrane"/>
    <property type="evidence" value="ECO:0000318"/>
    <property type="project" value="GO_Central"/>
</dbReference>
<dbReference type="GO" id="GO:0004252">
    <property type="term" value="F:serine-type endopeptidase activity"/>
    <property type="evidence" value="ECO:0000318"/>
    <property type="project" value="GO_Central"/>
</dbReference>
<keyword evidence="2" id="KW-0378">Hydrolase</keyword>
<dbReference type="InParanoid" id="A2DTZ0"/>
<protein>
    <submittedName>
        <fullName evidence="8">Clan SB, family S8, subtilisin-like serine peptidase</fullName>
    </submittedName>
</protein>
<comment type="caution">
    <text evidence="4">Lacks conserved residue(s) required for the propagation of feature annotation.</text>
</comment>
<dbReference type="VEuPathDB" id="TrichDB:TVAGG3_0718900"/>
<evidence type="ECO:0000259" key="7">
    <source>
        <dbReference type="Pfam" id="PF00082"/>
    </source>
</evidence>
<keyword evidence="6" id="KW-0812">Transmembrane</keyword>
<organism evidence="8 9">
    <name type="scientific">Trichomonas vaginalis (strain ATCC PRA-98 / G3)</name>
    <dbReference type="NCBI Taxonomy" id="412133"/>
    <lineage>
        <taxon>Eukaryota</taxon>
        <taxon>Metamonada</taxon>
        <taxon>Parabasalia</taxon>
        <taxon>Trichomonadida</taxon>
        <taxon>Trichomonadidae</taxon>
        <taxon>Trichomonas</taxon>
    </lineage>
</organism>